<dbReference type="Gene3D" id="4.10.320.10">
    <property type="entry name" value="E3-binding domain"/>
    <property type="match status" value="1"/>
</dbReference>
<protein>
    <recommendedName>
        <fullName evidence="3">Peripheral subunit-binding (PSBD) domain-containing protein</fullName>
    </recommendedName>
</protein>
<evidence type="ECO:0000313" key="5">
    <source>
        <dbReference type="Proteomes" id="UP000054565"/>
    </source>
</evidence>
<evidence type="ECO:0000256" key="1">
    <source>
        <dbReference type="ARBA" id="ARBA00007317"/>
    </source>
</evidence>
<gene>
    <name evidence="4" type="ORF">CIRG_05663</name>
</gene>
<comment type="similarity">
    <text evidence="1">Belongs to the 2-oxoacid dehydrogenase family.</text>
</comment>
<dbReference type="InterPro" id="IPR004167">
    <property type="entry name" value="PSBD"/>
</dbReference>
<proteinExistence type="inferred from homology"/>
<evidence type="ECO:0000256" key="2">
    <source>
        <dbReference type="SAM" id="MobiDB-lite"/>
    </source>
</evidence>
<organism evidence="4 5">
    <name type="scientific">Coccidioides immitis RMSCC 2394</name>
    <dbReference type="NCBI Taxonomy" id="404692"/>
    <lineage>
        <taxon>Eukaryota</taxon>
        <taxon>Fungi</taxon>
        <taxon>Dikarya</taxon>
        <taxon>Ascomycota</taxon>
        <taxon>Pezizomycotina</taxon>
        <taxon>Eurotiomycetes</taxon>
        <taxon>Eurotiomycetidae</taxon>
        <taxon>Onygenales</taxon>
        <taxon>Onygenaceae</taxon>
        <taxon>Coccidioides</taxon>
    </lineage>
</organism>
<feature type="compositionally biased region" description="Low complexity" evidence="2">
    <location>
        <begin position="204"/>
        <end position="222"/>
    </location>
</feature>
<feature type="domain" description="Peripheral subunit-binding (PSBD)" evidence="3">
    <location>
        <begin position="136"/>
        <end position="176"/>
    </location>
</feature>
<dbReference type="GO" id="GO:0016746">
    <property type="term" value="F:acyltransferase activity"/>
    <property type="evidence" value="ECO:0007669"/>
    <property type="project" value="InterPro"/>
</dbReference>
<evidence type="ECO:0000259" key="3">
    <source>
        <dbReference type="PROSITE" id="PS51826"/>
    </source>
</evidence>
<reference evidence="5" key="1">
    <citation type="journal article" date="2010" name="Genome Res.">
        <title>Population genomic sequencing of Coccidioides fungi reveals recent hybridization and transposon control.</title>
        <authorList>
            <person name="Neafsey D.E."/>
            <person name="Barker B.M."/>
            <person name="Sharpton T.J."/>
            <person name="Stajich J.E."/>
            <person name="Park D.J."/>
            <person name="Whiston E."/>
            <person name="Hung C.-Y."/>
            <person name="McMahan C."/>
            <person name="White J."/>
            <person name="Sykes S."/>
            <person name="Heiman D."/>
            <person name="Young S."/>
            <person name="Zeng Q."/>
            <person name="Abouelleil A."/>
            <person name="Aftuck L."/>
            <person name="Bessette D."/>
            <person name="Brown A."/>
            <person name="FitzGerald M."/>
            <person name="Lui A."/>
            <person name="Macdonald J.P."/>
            <person name="Priest M."/>
            <person name="Orbach M.J."/>
            <person name="Galgiani J.N."/>
            <person name="Kirkland T.N."/>
            <person name="Cole G.T."/>
            <person name="Birren B.W."/>
            <person name="Henn M.R."/>
            <person name="Taylor J.W."/>
            <person name="Rounsley S.D."/>
        </authorList>
    </citation>
    <scope>NUCLEOTIDE SEQUENCE [LARGE SCALE GENOMIC DNA]</scope>
    <source>
        <strain evidence="5">RMSCC 2394</strain>
    </source>
</reference>
<dbReference type="AlphaFoldDB" id="A0A0J7B7Q0"/>
<dbReference type="STRING" id="404692.A0A0J7B7Q0"/>
<feature type="region of interest" description="Disordered" evidence="2">
    <location>
        <begin position="360"/>
        <end position="383"/>
    </location>
</feature>
<dbReference type="Pfam" id="PF02817">
    <property type="entry name" value="E3_binding"/>
    <property type="match status" value="1"/>
</dbReference>
<feature type="region of interest" description="Disordered" evidence="2">
    <location>
        <begin position="202"/>
        <end position="240"/>
    </location>
</feature>
<dbReference type="InterPro" id="IPR036625">
    <property type="entry name" value="E3-bd_dom_sf"/>
</dbReference>
<accession>A0A0J7B7Q0</accession>
<dbReference type="Proteomes" id="UP000054565">
    <property type="component" value="Unassembled WGS sequence"/>
</dbReference>
<feature type="compositionally biased region" description="Basic and acidic residues" evidence="2">
    <location>
        <begin position="370"/>
        <end position="381"/>
    </location>
</feature>
<name>A0A0J7B7Q0_COCIT</name>
<sequence>MVSSGSVGGDLGVFAFLTRQCMSFLDFACCPIRRKRAQQRQALGTKRPDRQPARWTGGQAALSLPLPLPFDSRQQTADNRVCAQLARETARLGAMAGRHSAARLSRCISSRYLPGARSSVRHFQSSVPACAEQSQPLYPSVAQLIRENNIPESDISKIPATGPKGRLLKGDVLSYIGAIPSDYPSSLSSKLSERAQLDLSNIRPAESSPPSQQQQPPTASQADQRRPSEAPAAISPEPIPAEPFETNLALPISLSRVLRVQKRVRSAIGVTIPLSTFIARATDIANDELPSTRTRTRQEIADQLFAEVIGIRSSAADDLPATSRGDYFPDIISAAELDSAAEEPTAPAADIIDILSGKAPASNGARRSRTAAERPVTESDYKSSVFSLTVPASERLRGQAFLGADAGCSGG</sequence>
<dbReference type="OrthoDB" id="202158at2759"/>
<dbReference type="SUPFAM" id="SSF47005">
    <property type="entry name" value="Peripheral subunit-binding domain of 2-oxo acid dehydrogenase complex"/>
    <property type="match status" value="1"/>
</dbReference>
<evidence type="ECO:0000313" key="4">
    <source>
        <dbReference type="EMBL" id="KMP05982.1"/>
    </source>
</evidence>
<dbReference type="PROSITE" id="PS51826">
    <property type="entry name" value="PSBD"/>
    <property type="match status" value="1"/>
</dbReference>
<dbReference type="EMBL" id="DS028096">
    <property type="protein sequence ID" value="KMP05982.1"/>
    <property type="molecule type" value="Genomic_DNA"/>
</dbReference>